<dbReference type="EMBL" id="FNFC01000015">
    <property type="protein sequence ID" value="SDK04327.1"/>
    <property type="molecule type" value="Genomic_DNA"/>
</dbReference>
<comment type="similarity">
    <text evidence="2">Belongs to the resistance-nodulation-cell division (RND) (TC 2.A.6) family. MmpL subfamily.</text>
</comment>
<reference evidence="9 10" key="1">
    <citation type="submission" date="2016-10" db="EMBL/GenBank/DDBJ databases">
        <authorList>
            <person name="de Groot N.N."/>
        </authorList>
    </citation>
    <scope>NUCLEOTIDE SEQUENCE [LARGE SCALE GENOMIC DNA]</scope>
    <source>
        <strain evidence="9 10">IBRC-M10015</strain>
    </source>
</reference>
<dbReference type="Proteomes" id="UP000198856">
    <property type="component" value="Unassembled WGS sequence"/>
</dbReference>
<feature type="transmembrane region" description="Helical" evidence="7">
    <location>
        <begin position="294"/>
        <end position="315"/>
    </location>
</feature>
<dbReference type="GO" id="GO:0005886">
    <property type="term" value="C:plasma membrane"/>
    <property type="evidence" value="ECO:0007669"/>
    <property type="project" value="UniProtKB-SubCell"/>
</dbReference>
<evidence type="ECO:0000256" key="5">
    <source>
        <dbReference type="ARBA" id="ARBA00022989"/>
    </source>
</evidence>
<evidence type="ECO:0000313" key="10">
    <source>
        <dbReference type="Proteomes" id="UP000198856"/>
    </source>
</evidence>
<dbReference type="AlphaFoldDB" id="A0A1G8YNM3"/>
<protein>
    <submittedName>
        <fullName evidence="9">MMPL family protein</fullName>
    </submittedName>
</protein>
<feature type="transmembrane region" description="Helical" evidence="7">
    <location>
        <begin position="344"/>
        <end position="363"/>
    </location>
</feature>
<keyword evidence="3" id="KW-1003">Cell membrane</keyword>
<keyword evidence="6 7" id="KW-0472">Membrane</keyword>
<dbReference type="PANTHER" id="PTHR33406">
    <property type="entry name" value="MEMBRANE PROTEIN MJ1562-RELATED"/>
    <property type="match status" value="1"/>
</dbReference>
<feature type="transmembrane region" description="Helical" evidence="7">
    <location>
        <begin position="268"/>
        <end position="288"/>
    </location>
</feature>
<keyword evidence="10" id="KW-1185">Reference proteome</keyword>
<dbReference type="PROSITE" id="PS50156">
    <property type="entry name" value="SSD"/>
    <property type="match status" value="2"/>
</dbReference>
<dbReference type="Gene3D" id="1.20.1640.10">
    <property type="entry name" value="Multidrug efflux transporter AcrB transmembrane domain"/>
    <property type="match status" value="2"/>
</dbReference>
<sequence length="855" mass="90289">MSSPFEWLADRVAAVTANHDLLVIVVALLLTGVAGAGLVNLDMADQTAIDDGVFNATEVGDGLQYLDRHYMDGQDTAVSSVYVRPEGNALSRSSLAATLAYQEAVLDNATVASELRGERIQGPPTLIGTHLAGANASVAKQRAAIEEATDAQLREAIRATLGDPVVAGRYLPAGYEPGSATAESMRTQFTFAVASVTQQQEPLPDERAQTALYEAATDRPAVFTMGTVAQADWSEQQIADVFLLVVPPALVLVVAVLAFAYRDLVDVLLGFTGVCVSLVWFFGILGWLGIPAGFASIVGPVLIVALSIDFGLHVFMRHRERRAASADGADTGVRPAMRRSTASVMVAFLLVAVTAAVGFLANITNPVGFIRAFGIVITLGVLAAVFVFVTLVPALKVRVDTMLESRGVDRRKTALGTSGSLKPLLGSGVTLARRGALVVVVVALVVGGAGLLTYDELDRQGFQQSFVTEDDWQTDLPGPVGWSAHETEFRQNQQYVQSNFRSDDDRERRTTFLIRGDVTDPRALEAVHRGTQAAKESPMTFEQGGEVSVISPLSLAVDTAVDDEAFAALLAGVAADDDRLDGLLSSVAAENPAFAERMAATTPADVEGDLGLVYDALYDANDQTGVVLERRAGGYESMRLVIPVEQGLDVDERGQEMHAIADEMETDAYDVVPVDFATVANAGLGEIADSIIWTMGLAFAGIALVLAATYRIERGSATLGIVTVVPIVLVVGAVFASMALLGLSLTFITAFLVSITIGLGIDYNIHVSDRFAHELADGAEPVEALSTTVTGTGGALLGSALTSSAAFATLLVHPSVVFQSFGFIVVVALVLSFVVSVLVFPSMLLVWARASRPTR</sequence>
<feature type="transmembrane region" description="Helical" evidence="7">
    <location>
        <begin position="241"/>
        <end position="261"/>
    </location>
</feature>
<feature type="transmembrane region" description="Helical" evidence="7">
    <location>
        <begin position="821"/>
        <end position="848"/>
    </location>
</feature>
<name>A0A1G8YNM3_9EURY</name>
<feature type="transmembrane region" description="Helical" evidence="7">
    <location>
        <begin position="741"/>
        <end position="761"/>
    </location>
</feature>
<feature type="transmembrane region" description="Helical" evidence="7">
    <location>
        <begin position="717"/>
        <end position="735"/>
    </location>
</feature>
<evidence type="ECO:0000256" key="3">
    <source>
        <dbReference type="ARBA" id="ARBA00022475"/>
    </source>
</evidence>
<gene>
    <name evidence="9" type="ORF">SAMN05216226_11568</name>
</gene>
<dbReference type="PANTHER" id="PTHR33406:SF6">
    <property type="entry name" value="MEMBRANE PROTEIN YDGH-RELATED"/>
    <property type="match status" value="1"/>
</dbReference>
<feature type="transmembrane region" description="Helical" evidence="7">
    <location>
        <begin position="691"/>
        <end position="710"/>
    </location>
</feature>
<feature type="transmembrane region" description="Helical" evidence="7">
    <location>
        <begin position="21"/>
        <end position="41"/>
    </location>
</feature>
<feature type="domain" description="SSD" evidence="8">
    <location>
        <begin position="719"/>
        <end position="846"/>
    </location>
</feature>
<dbReference type="InterPro" id="IPR000731">
    <property type="entry name" value="SSD"/>
</dbReference>
<dbReference type="InterPro" id="IPR004869">
    <property type="entry name" value="MMPL_dom"/>
</dbReference>
<feature type="transmembrane region" description="Helical" evidence="7">
    <location>
        <begin position="369"/>
        <end position="395"/>
    </location>
</feature>
<proteinExistence type="inferred from homology"/>
<dbReference type="SUPFAM" id="SSF82866">
    <property type="entry name" value="Multidrug efflux transporter AcrB transmembrane domain"/>
    <property type="match status" value="2"/>
</dbReference>
<dbReference type="Pfam" id="PF03176">
    <property type="entry name" value="MMPL"/>
    <property type="match status" value="2"/>
</dbReference>
<feature type="transmembrane region" description="Helical" evidence="7">
    <location>
        <begin position="795"/>
        <end position="815"/>
    </location>
</feature>
<dbReference type="InterPro" id="IPR050545">
    <property type="entry name" value="Mycobact_MmpL"/>
</dbReference>
<feature type="transmembrane region" description="Helical" evidence="7">
    <location>
        <begin position="435"/>
        <end position="454"/>
    </location>
</feature>
<evidence type="ECO:0000259" key="8">
    <source>
        <dbReference type="PROSITE" id="PS50156"/>
    </source>
</evidence>
<evidence type="ECO:0000256" key="1">
    <source>
        <dbReference type="ARBA" id="ARBA00004651"/>
    </source>
</evidence>
<evidence type="ECO:0000313" key="9">
    <source>
        <dbReference type="EMBL" id="SDK04327.1"/>
    </source>
</evidence>
<comment type="subcellular location">
    <subcellularLocation>
        <location evidence="1">Cell membrane</location>
        <topology evidence="1">Multi-pass membrane protein</topology>
    </subcellularLocation>
</comment>
<keyword evidence="4 7" id="KW-0812">Transmembrane</keyword>
<evidence type="ECO:0000256" key="7">
    <source>
        <dbReference type="SAM" id="Phobius"/>
    </source>
</evidence>
<evidence type="ECO:0000256" key="6">
    <source>
        <dbReference type="ARBA" id="ARBA00023136"/>
    </source>
</evidence>
<feature type="domain" description="SSD" evidence="8">
    <location>
        <begin position="268"/>
        <end position="398"/>
    </location>
</feature>
<evidence type="ECO:0000256" key="2">
    <source>
        <dbReference type="ARBA" id="ARBA00010157"/>
    </source>
</evidence>
<dbReference type="RefSeq" id="WP_092704192.1">
    <property type="nucleotide sequence ID" value="NZ_FNFC01000015.1"/>
</dbReference>
<dbReference type="STRING" id="890420.SAMN05216226_11568"/>
<accession>A0A1G8YNM3</accession>
<evidence type="ECO:0000256" key="4">
    <source>
        <dbReference type="ARBA" id="ARBA00022692"/>
    </source>
</evidence>
<organism evidence="9 10">
    <name type="scientific">Halovenus aranensis</name>
    <dbReference type="NCBI Taxonomy" id="890420"/>
    <lineage>
        <taxon>Archaea</taxon>
        <taxon>Methanobacteriati</taxon>
        <taxon>Methanobacteriota</taxon>
        <taxon>Stenosarchaea group</taxon>
        <taxon>Halobacteria</taxon>
        <taxon>Halobacteriales</taxon>
        <taxon>Haloarculaceae</taxon>
        <taxon>Halovenus</taxon>
    </lineage>
</organism>
<keyword evidence="5 7" id="KW-1133">Transmembrane helix</keyword>